<dbReference type="Gene3D" id="3.30.950.30">
    <property type="entry name" value="Schlafen, AAA domain"/>
    <property type="match status" value="1"/>
</dbReference>
<dbReference type="PANTHER" id="PTHR30595">
    <property type="entry name" value="GLPR-RELATED TRANSCRIPTIONAL REPRESSOR"/>
    <property type="match status" value="1"/>
</dbReference>
<protein>
    <submittedName>
        <fullName evidence="2">ATP-binding protein</fullName>
    </submittedName>
</protein>
<dbReference type="InterPro" id="IPR038461">
    <property type="entry name" value="Schlafen_AlbA_2_dom_sf"/>
</dbReference>
<dbReference type="RefSeq" id="WP_290214342.1">
    <property type="nucleotide sequence ID" value="NZ_JASDCQ010000001.1"/>
</dbReference>
<dbReference type="PANTHER" id="PTHR30595:SF6">
    <property type="entry name" value="SCHLAFEN ALBA-2 DOMAIN-CONTAINING PROTEIN"/>
    <property type="match status" value="1"/>
</dbReference>
<name>A0ABT7ZH37_9BACL</name>
<keyword evidence="2" id="KW-0547">Nucleotide-binding</keyword>
<gene>
    <name evidence="2" type="ORF">QMA01_04085</name>
</gene>
<accession>A0ABT7ZH37</accession>
<dbReference type="Proteomes" id="UP001225873">
    <property type="component" value="Unassembled WGS sequence"/>
</dbReference>
<organism evidence="2 3">
    <name type="scientific">Planococcus notacanthi</name>
    <dbReference type="NCBI Taxonomy" id="3035188"/>
    <lineage>
        <taxon>Bacteria</taxon>
        <taxon>Bacillati</taxon>
        <taxon>Bacillota</taxon>
        <taxon>Bacilli</taxon>
        <taxon>Bacillales</taxon>
        <taxon>Caryophanaceae</taxon>
        <taxon>Planococcus</taxon>
    </lineage>
</organism>
<comment type="caution">
    <text evidence="2">The sequence shown here is derived from an EMBL/GenBank/DDBJ whole genome shotgun (WGS) entry which is preliminary data.</text>
</comment>
<feature type="domain" description="Schlafen AlbA-2" evidence="1">
    <location>
        <begin position="14"/>
        <end position="138"/>
    </location>
</feature>
<evidence type="ECO:0000313" key="2">
    <source>
        <dbReference type="EMBL" id="MDN3426466.1"/>
    </source>
</evidence>
<keyword evidence="2" id="KW-0067">ATP-binding</keyword>
<proteinExistence type="predicted"/>
<keyword evidence="3" id="KW-1185">Reference proteome</keyword>
<dbReference type="EMBL" id="JASDCQ010000001">
    <property type="protein sequence ID" value="MDN3426466.1"/>
    <property type="molecule type" value="Genomic_DNA"/>
</dbReference>
<dbReference type="InterPro" id="IPR007421">
    <property type="entry name" value="Schlafen_AlbA_2_dom"/>
</dbReference>
<dbReference type="GO" id="GO:0005524">
    <property type="term" value="F:ATP binding"/>
    <property type="evidence" value="ECO:0007669"/>
    <property type="project" value="UniProtKB-KW"/>
</dbReference>
<evidence type="ECO:0000313" key="3">
    <source>
        <dbReference type="Proteomes" id="UP001225873"/>
    </source>
</evidence>
<dbReference type="Pfam" id="PF04326">
    <property type="entry name" value="SLFN_AlbA_2"/>
    <property type="match status" value="1"/>
</dbReference>
<evidence type="ECO:0000259" key="1">
    <source>
        <dbReference type="Pfam" id="PF04326"/>
    </source>
</evidence>
<reference evidence="2 3" key="1">
    <citation type="submission" date="2023-03" db="EMBL/GenBank/DDBJ databases">
        <authorList>
            <person name="Uniacke-Lowe S."/>
            <person name="Ross P."/>
            <person name="Hill C."/>
        </authorList>
    </citation>
    <scope>NUCLEOTIDE SEQUENCE [LARGE SCALE GENOMIC DNA]</scope>
    <source>
        <strain evidence="2 3">APC 4016</strain>
    </source>
</reference>
<sequence length="296" mass="34264">MDIILLRSLINKPENEYLDFKKGLYVKANYENLLKDVLAMANAKITGSRYIIFGVKETAGQEKKLFDVKEPVDAATYQELIFENIEPQLTCHLNYLTYNDCLLAVLEIVEPKSQPYLLKKDYGKLNKGLCYIRRGSKNDFALRSDFDYFYKQGQFEIHILDRFLSATDVESGCATLECSFRNCTDFPITIYKGYLEVWDSKKMRSQHRLFGHSRHIPGADFRLAISPKDEVTKPFAFGFESSDCIRLEMDEYGHSDLDFNFKLYLIDTLGNEYLGTAENGIVFAKGDFLWKVKIRK</sequence>